<evidence type="ECO:0000256" key="2">
    <source>
        <dbReference type="ARBA" id="ARBA00023002"/>
    </source>
</evidence>
<dbReference type="AlphaFoldDB" id="E8QWH6"/>
<dbReference type="RefSeq" id="WP_013564157.1">
    <property type="nucleotide sequence ID" value="NC_014962.1"/>
</dbReference>
<dbReference type="KEGG" id="ipa:Isop_1282"/>
<evidence type="ECO:0000256" key="7">
    <source>
        <dbReference type="PIRSR" id="PIRSR000185-3"/>
    </source>
</evidence>
<gene>
    <name evidence="10" type="ordered locus">Isop_1282</name>
</gene>
<dbReference type="InterPro" id="IPR006097">
    <property type="entry name" value="Glu/Leu/Phe/Val/Trp_DH_dimer"/>
</dbReference>
<dbReference type="InterPro" id="IPR033922">
    <property type="entry name" value="NAD_bind_Glu_DH"/>
</dbReference>
<dbReference type="STRING" id="575540.Isop_1282"/>
<keyword evidence="11" id="KW-1185">Reference proteome</keyword>
<dbReference type="InterPro" id="IPR036291">
    <property type="entry name" value="NAD(P)-bd_dom_sf"/>
</dbReference>
<protein>
    <recommendedName>
        <fullName evidence="4">Glutamate dehydrogenase</fullName>
    </recommendedName>
</protein>
<organism evidence="10 11">
    <name type="scientific">Isosphaera pallida (strain ATCC 43644 / DSM 9630 / IS1B)</name>
    <dbReference type="NCBI Taxonomy" id="575540"/>
    <lineage>
        <taxon>Bacteria</taxon>
        <taxon>Pseudomonadati</taxon>
        <taxon>Planctomycetota</taxon>
        <taxon>Planctomycetia</taxon>
        <taxon>Isosphaerales</taxon>
        <taxon>Isosphaeraceae</taxon>
        <taxon>Isosphaera</taxon>
    </lineage>
</organism>
<comment type="similarity">
    <text evidence="1 4 8">Belongs to the Glu/Leu/Phe/Val dehydrogenases family.</text>
</comment>
<dbReference type="PRINTS" id="PR00082">
    <property type="entry name" value="GLFDHDRGNASE"/>
</dbReference>
<dbReference type="EMBL" id="CP002353">
    <property type="protein sequence ID" value="ADV61868.1"/>
    <property type="molecule type" value="Genomic_DNA"/>
</dbReference>
<evidence type="ECO:0000256" key="4">
    <source>
        <dbReference type="PIRNR" id="PIRNR000185"/>
    </source>
</evidence>
<dbReference type="InterPro" id="IPR046346">
    <property type="entry name" value="Aminoacid_DH-like_N_sf"/>
</dbReference>
<dbReference type="Gene3D" id="3.40.50.10860">
    <property type="entry name" value="Leucine Dehydrogenase, chain A, domain 1"/>
    <property type="match status" value="1"/>
</dbReference>
<evidence type="ECO:0000259" key="9">
    <source>
        <dbReference type="SMART" id="SM00839"/>
    </source>
</evidence>
<dbReference type="PIRSF" id="PIRSF000185">
    <property type="entry name" value="Glu_DH"/>
    <property type="match status" value="1"/>
</dbReference>
<accession>E8QWH6</accession>
<feature type="binding site" evidence="6">
    <location>
        <position position="66"/>
    </location>
    <ligand>
        <name>substrate</name>
    </ligand>
</feature>
<reference evidence="10 11" key="2">
    <citation type="journal article" date="2011" name="Stand. Genomic Sci.">
        <title>Complete genome sequence of Isosphaera pallida type strain (IS1B).</title>
        <authorList>
            <consortium name="US DOE Joint Genome Institute (JGI-PGF)"/>
            <person name="Goker M."/>
            <person name="Cleland D."/>
            <person name="Saunders E."/>
            <person name="Lapidus A."/>
            <person name="Nolan M."/>
            <person name="Lucas S."/>
            <person name="Hammon N."/>
            <person name="Deshpande S."/>
            <person name="Cheng J.F."/>
            <person name="Tapia R."/>
            <person name="Han C."/>
            <person name="Goodwin L."/>
            <person name="Pitluck S."/>
            <person name="Liolios K."/>
            <person name="Pagani I."/>
            <person name="Ivanova N."/>
            <person name="Mavromatis K."/>
            <person name="Pati A."/>
            <person name="Chen A."/>
            <person name="Palaniappan K."/>
            <person name="Land M."/>
            <person name="Hauser L."/>
            <person name="Chang Y.J."/>
            <person name="Jeffries C.D."/>
            <person name="Detter J.C."/>
            <person name="Beck B."/>
            <person name="Woyke T."/>
            <person name="Bristow J."/>
            <person name="Eisen J.A."/>
            <person name="Markowitz V."/>
            <person name="Hugenholtz P."/>
            <person name="Kyrpides N.C."/>
            <person name="Klenk H.P."/>
        </authorList>
    </citation>
    <scope>NUCLEOTIDE SEQUENCE [LARGE SCALE GENOMIC DNA]</scope>
    <source>
        <strain evidence="11">ATCC 43644 / DSM 9630 / IS1B</strain>
    </source>
</reference>
<dbReference type="PANTHER" id="PTHR11606">
    <property type="entry name" value="GLUTAMATE DEHYDROGENASE"/>
    <property type="match status" value="1"/>
</dbReference>
<dbReference type="GO" id="GO:0004352">
    <property type="term" value="F:glutamate dehydrogenase (NAD+) activity"/>
    <property type="evidence" value="ECO:0007669"/>
    <property type="project" value="TreeGrafter"/>
</dbReference>
<keyword evidence="2 4" id="KW-0560">Oxidoreductase</keyword>
<dbReference type="Gene3D" id="3.40.50.720">
    <property type="entry name" value="NAD(P)-binding Rossmann-like Domain"/>
    <property type="match status" value="1"/>
</dbReference>
<keyword evidence="3 6" id="KW-0520">NAD</keyword>
<dbReference type="FunCoup" id="E8QWH6">
    <property type="interactions" value="417"/>
</dbReference>
<dbReference type="InParanoid" id="E8QWH6"/>
<dbReference type="InterPro" id="IPR014362">
    <property type="entry name" value="Glu_DH"/>
</dbReference>
<reference key="1">
    <citation type="submission" date="2010-11" db="EMBL/GenBank/DDBJ databases">
        <title>The complete sequence of chromosome of Isophaera pallida ATCC 43644.</title>
        <authorList>
            <consortium name="US DOE Joint Genome Institute (JGI-PGF)"/>
            <person name="Lucas S."/>
            <person name="Copeland A."/>
            <person name="Lapidus A."/>
            <person name="Bruce D."/>
            <person name="Goodwin L."/>
            <person name="Pitluck S."/>
            <person name="Kyrpides N."/>
            <person name="Mavromatis K."/>
            <person name="Pagani I."/>
            <person name="Ivanova N."/>
            <person name="Saunders E."/>
            <person name="Brettin T."/>
            <person name="Detter J.C."/>
            <person name="Han C."/>
            <person name="Tapia R."/>
            <person name="Land M."/>
            <person name="Hauser L."/>
            <person name="Markowitz V."/>
            <person name="Cheng J.-F."/>
            <person name="Hugenholtz P."/>
            <person name="Woyke T."/>
            <person name="Wu D."/>
            <person name="Eisen J.A."/>
        </authorList>
    </citation>
    <scope>NUCLEOTIDE SEQUENCE</scope>
    <source>
        <strain>ATCC 43644</strain>
    </source>
</reference>
<dbReference type="Pfam" id="PF02812">
    <property type="entry name" value="ELFV_dehydrog_N"/>
    <property type="match status" value="1"/>
</dbReference>
<evidence type="ECO:0000313" key="10">
    <source>
        <dbReference type="EMBL" id="ADV61868.1"/>
    </source>
</evidence>
<evidence type="ECO:0000256" key="3">
    <source>
        <dbReference type="ARBA" id="ARBA00023027"/>
    </source>
</evidence>
<dbReference type="CDD" id="cd01076">
    <property type="entry name" value="NAD_bind_1_Glu_DH"/>
    <property type="match status" value="1"/>
</dbReference>
<dbReference type="eggNOG" id="COG0334">
    <property type="taxonomic scope" value="Bacteria"/>
</dbReference>
<dbReference type="HOGENOM" id="CLU_025763_1_2_0"/>
<evidence type="ECO:0000256" key="5">
    <source>
        <dbReference type="PIRSR" id="PIRSR000185-1"/>
    </source>
</evidence>
<feature type="site" description="Important for catalysis" evidence="7">
    <location>
        <position position="142"/>
    </location>
</feature>
<evidence type="ECO:0000256" key="8">
    <source>
        <dbReference type="RuleBase" id="RU004417"/>
    </source>
</evidence>
<dbReference type="PROSITE" id="PS00074">
    <property type="entry name" value="GLFV_DEHYDROGENASE"/>
    <property type="match status" value="1"/>
</dbReference>
<feature type="active site" description="Proton donor" evidence="5">
    <location>
        <position position="102"/>
    </location>
</feature>
<dbReference type="InterPro" id="IPR006095">
    <property type="entry name" value="Glu/Leu/Phe/Val/Trp_DH"/>
</dbReference>
<feature type="binding site" evidence="6">
    <location>
        <position position="185"/>
    </location>
    <ligand>
        <name>NAD(+)</name>
        <dbReference type="ChEBI" id="CHEBI:57540"/>
    </ligand>
</feature>
<dbReference type="SMART" id="SM00839">
    <property type="entry name" value="ELFV_dehydrog"/>
    <property type="match status" value="1"/>
</dbReference>
<dbReference type="PANTHER" id="PTHR11606:SF24">
    <property type="entry name" value="NAD-SPECIFIC GLUTAMATE DEHYDROGENASE"/>
    <property type="match status" value="1"/>
</dbReference>
<dbReference type="Proteomes" id="UP000008631">
    <property type="component" value="Chromosome"/>
</dbReference>
<proteinExistence type="inferred from homology"/>
<evidence type="ECO:0000256" key="1">
    <source>
        <dbReference type="ARBA" id="ARBA00006382"/>
    </source>
</evidence>
<feature type="binding site" evidence="6">
    <location>
        <position position="216"/>
    </location>
    <ligand>
        <name>NAD(+)</name>
        <dbReference type="ChEBI" id="CHEBI:57540"/>
    </ligand>
</feature>
<dbReference type="InterPro" id="IPR006096">
    <property type="entry name" value="Glu/Leu/Phe/Val/Trp_DH_C"/>
</dbReference>
<sequence length="412" mass="44723">MNAIESASLHFRRAADSLGLTADRRAMLENPSRQIQVEIVVPMDDGTIGNFVGYRVQHNEARGPFKGGLRFHPQVDLGEANALAALMTWKTAVIGVPYGGAKGGINCDPTRLSVRELEKIVRVFIQKIHEVIGPNTDIPAPDMGSSAREMAWIMTEYSKFHGFQPAVVTGKPVDFHGSEGRREATGFGLYLNVRELLRTQNRELDGVSFVIQGYGNVGSHLAKFVAEAGAKIVAIADARGAIANPDGIDLAALDRYVAQSPGRSVAGFPGAQAIDPQDVLTLPCDVLAPCALGGVITPEVAERIQASIVLEGANGPTEPDADTILDQRGIVTLPDILANAGGVLVSYYEWVQNIQHFHWPLERIRHEQERQTVKAFKEVYAEAQAHRISLRRAAFRIAIRKVDAATEHGGLY</sequence>
<feature type="binding site" evidence="6">
    <location>
        <position position="90"/>
    </location>
    <ligand>
        <name>substrate</name>
    </ligand>
</feature>
<evidence type="ECO:0000256" key="6">
    <source>
        <dbReference type="PIRSR" id="PIRSR000185-2"/>
    </source>
</evidence>
<feature type="binding site" evidence="6">
    <location>
        <position position="346"/>
    </location>
    <ligand>
        <name>substrate</name>
    </ligand>
</feature>
<feature type="domain" description="Glutamate/phenylalanine/leucine/valine/L-tryptophan dehydrogenase C-terminal" evidence="9">
    <location>
        <begin position="178"/>
        <end position="410"/>
    </location>
</feature>
<dbReference type="SUPFAM" id="SSF51735">
    <property type="entry name" value="NAD(P)-binding Rossmann-fold domains"/>
    <property type="match status" value="1"/>
</dbReference>
<dbReference type="GO" id="GO:0000166">
    <property type="term" value="F:nucleotide binding"/>
    <property type="evidence" value="ECO:0007669"/>
    <property type="project" value="UniProtKB-KW"/>
</dbReference>
<dbReference type="Pfam" id="PF00208">
    <property type="entry name" value="ELFV_dehydrog"/>
    <property type="match status" value="1"/>
</dbReference>
<dbReference type="GO" id="GO:0006538">
    <property type="term" value="P:L-glutamate catabolic process"/>
    <property type="evidence" value="ECO:0007669"/>
    <property type="project" value="TreeGrafter"/>
</dbReference>
<evidence type="ECO:0000313" key="11">
    <source>
        <dbReference type="Proteomes" id="UP000008631"/>
    </source>
</evidence>
<keyword evidence="6" id="KW-0547">Nucleotide-binding</keyword>
<dbReference type="OrthoDB" id="9803297at2"/>
<name>E8QWH6_ISOPI</name>
<dbReference type="InterPro" id="IPR033524">
    <property type="entry name" value="Glu/Leu/Phe/Val_DH_AS"/>
</dbReference>
<dbReference type="FunFam" id="3.40.50.10860:FF:000003">
    <property type="entry name" value="Glutamate dehydrogenase"/>
    <property type="match status" value="1"/>
</dbReference>
<dbReference type="SUPFAM" id="SSF53223">
    <property type="entry name" value="Aminoacid dehydrogenase-like, N-terminal domain"/>
    <property type="match status" value="1"/>
</dbReference>